<comment type="caution">
    <text evidence="4">The sequence shown here is derived from an EMBL/GenBank/DDBJ whole genome shotgun (WGS) entry which is preliminary data.</text>
</comment>
<accession>A0AAN7CCI8</accession>
<evidence type="ECO:0008006" key="6">
    <source>
        <dbReference type="Google" id="ProtNLM"/>
    </source>
</evidence>
<evidence type="ECO:0000313" key="5">
    <source>
        <dbReference type="Proteomes" id="UP001303760"/>
    </source>
</evidence>
<dbReference type="InterPro" id="IPR027417">
    <property type="entry name" value="P-loop_NTPase"/>
</dbReference>
<evidence type="ECO:0000259" key="3">
    <source>
        <dbReference type="Pfam" id="PF26633"/>
    </source>
</evidence>
<protein>
    <recommendedName>
        <fullName evidence="6">G domain-containing protein</fullName>
    </recommendedName>
</protein>
<dbReference type="AlphaFoldDB" id="A0AAN7CCI8"/>
<dbReference type="Proteomes" id="UP001303760">
    <property type="component" value="Unassembled WGS sequence"/>
</dbReference>
<feature type="domain" description="DUF8206" evidence="3">
    <location>
        <begin position="829"/>
        <end position="909"/>
    </location>
</feature>
<keyword evidence="5" id="KW-1185">Reference proteome</keyword>
<dbReference type="SUPFAM" id="SSF52540">
    <property type="entry name" value="P-loop containing nucleoside triphosphate hydrolases"/>
    <property type="match status" value="1"/>
</dbReference>
<gene>
    <name evidence="4" type="ORF">C8A03DRAFT_32944</name>
</gene>
<feature type="domain" description="SNTX MACPF/CDC-like" evidence="1">
    <location>
        <begin position="6"/>
        <end position="260"/>
    </location>
</feature>
<dbReference type="PANTHER" id="PTHR32046:SF11">
    <property type="entry name" value="IMMUNE-ASSOCIATED NUCLEOTIDE-BINDING PROTEIN 10-LIKE"/>
    <property type="match status" value="1"/>
</dbReference>
<dbReference type="PANTHER" id="PTHR32046">
    <property type="entry name" value="G DOMAIN-CONTAINING PROTEIN"/>
    <property type="match status" value="1"/>
</dbReference>
<evidence type="ECO:0000313" key="4">
    <source>
        <dbReference type="EMBL" id="KAK4239021.1"/>
    </source>
</evidence>
<dbReference type="EMBL" id="MU860076">
    <property type="protein sequence ID" value="KAK4239021.1"/>
    <property type="molecule type" value="Genomic_DNA"/>
</dbReference>
<dbReference type="Pfam" id="PF24674">
    <property type="entry name" value="MACPF_SNTX"/>
    <property type="match status" value="1"/>
</dbReference>
<dbReference type="Gene3D" id="3.40.50.300">
    <property type="entry name" value="P-loop containing nucleotide triphosphate hydrolases"/>
    <property type="match status" value="1"/>
</dbReference>
<proteinExistence type="predicted"/>
<dbReference type="InterPro" id="IPR056073">
    <property type="entry name" value="DUF7656"/>
</dbReference>
<organism evidence="4 5">
    <name type="scientific">Achaetomium macrosporum</name>
    <dbReference type="NCBI Taxonomy" id="79813"/>
    <lineage>
        <taxon>Eukaryota</taxon>
        <taxon>Fungi</taxon>
        <taxon>Dikarya</taxon>
        <taxon>Ascomycota</taxon>
        <taxon>Pezizomycotina</taxon>
        <taxon>Sordariomycetes</taxon>
        <taxon>Sordariomycetidae</taxon>
        <taxon>Sordariales</taxon>
        <taxon>Chaetomiaceae</taxon>
        <taxon>Achaetomium</taxon>
    </lineage>
</organism>
<evidence type="ECO:0000259" key="2">
    <source>
        <dbReference type="Pfam" id="PF24676"/>
    </source>
</evidence>
<feature type="domain" description="DUF7656" evidence="2">
    <location>
        <begin position="391"/>
        <end position="466"/>
    </location>
</feature>
<sequence>MALGALNRPALGQIAELGSLYDARSDTLISRSIFKGAPPAGASDVKAHHSTDVSTVSVRSFKDKCVQFEVGAELGASILAGMVQVDGSARYLSLRNAAHTLLRCTIITVEEELKLGASEITESLAFSVLDADIATHLVVGVRWGANYVACRDTPKDAAAPNEARNNTQSSMDIDLQRLGRLLSSPDPDGVAGMASDLERLQGSLPSDLSVFGDVLSGDTSIHADASFITACSFLKRAHQLISDTGDGKGMPILYYLMPFPFLGFFRLVDVRVNLTVHQSNQACLEALMQHFDEAHATTEMIHHYLSRCRWFTSIVPPDHIRDIELQLQASTAAHEALKLELATALGDVRSGKATPDSVGQLLQNFQANGMSSSRLRSLASLTGKIDFAEKLMQEGCQYVGFRSSALDCLLPMNPHGDAYILYFNEAMGGESEVWEDTQKLFIELLHDTSKQKMMVAVDCDAVGHGVPSESHAHTRTVTRPVTLRCSWICAVCQSPVEYGYVDDGLYCDCGATPFDGWNSKCNDLTHGQTWASYDRQVLLARLKNLEPFEELNILILGETGVGKSTWINAFINYLTYETLGDAIQAGDLKCLIPCSFNTQLKDASDPDGRFIQKDIKIDKSQQEHDGARDTKGLQQDNRNLADILRVLRTYGKLHSILILLKPNAARLTVMFRFCIKQLLTQLHRNAANNIVFGFTNTRGKVEIGLFEYNVYCFDSESFRYLAARHKGIDMGLPEDNARSWEYSVAESKRLLKHIRGIPPHQVRSTISLNETRDMIMKLTEPMALIAQKIQTSIAVNNDQIAKLRNTELSRAELEKSFYVQRETVESYEVGQPRTVCTHGECVEVRNDFAGRDETVIVYKTMCHKPCYLSGAKWNQKGDPELRECSAMDGAGFCRLCSHNYMDHMHIYYDYKSITYKHENQDVSRALIERATDIELQQQAIELRKTAIEEFKLEHAQVQEAAIQFGFFLQRHAIEPYNDATVEYVDHLINQEKLKIKNRGKKETLEMLE</sequence>
<dbReference type="Pfam" id="PF26633">
    <property type="entry name" value="DUF8206"/>
    <property type="match status" value="1"/>
</dbReference>
<dbReference type="InterPro" id="IPR056072">
    <property type="entry name" value="SNTX_MACPF/CDC-like_dom"/>
</dbReference>
<dbReference type="InterPro" id="IPR058519">
    <property type="entry name" value="DUF8206"/>
</dbReference>
<dbReference type="Pfam" id="PF24676">
    <property type="entry name" value="DUF7656"/>
    <property type="match status" value="1"/>
</dbReference>
<evidence type="ECO:0000259" key="1">
    <source>
        <dbReference type="Pfam" id="PF24674"/>
    </source>
</evidence>
<name>A0AAN7CCI8_9PEZI</name>
<reference evidence="4" key="1">
    <citation type="journal article" date="2023" name="Mol. Phylogenet. Evol.">
        <title>Genome-scale phylogeny and comparative genomics of the fungal order Sordariales.</title>
        <authorList>
            <person name="Hensen N."/>
            <person name="Bonometti L."/>
            <person name="Westerberg I."/>
            <person name="Brannstrom I.O."/>
            <person name="Guillou S."/>
            <person name="Cros-Aarteil S."/>
            <person name="Calhoun S."/>
            <person name="Haridas S."/>
            <person name="Kuo A."/>
            <person name="Mondo S."/>
            <person name="Pangilinan J."/>
            <person name="Riley R."/>
            <person name="LaButti K."/>
            <person name="Andreopoulos B."/>
            <person name="Lipzen A."/>
            <person name="Chen C."/>
            <person name="Yan M."/>
            <person name="Daum C."/>
            <person name="Ng V."/>
            <person name="Clum A."/>
            <person name="Steindorff A."/>
            <person name="Ohm R.A."/>
            <person name="Martin F."/>
            <person name="Silar P."/>
            <person name="Natvig D.O."/>
            <person name="Lalanne C."/>
            <person name="Gautier V."/>
            <person name="Ament-Velasquez S.L."/>
            <person name="Kruys A."/>
            <person name="Hutchinson M.I."/>
            <person name="Powell A.J."/>
            <person name="Barry K."/>
            <person name="Miller A.N."/>
            <person name="Grigoriev I.V."/>
            <person name="Debuchy R."/>
            <person name="Gladieux P."/>
            <person name="Hiltunen Thoren M."/>
            <person name="Johannesson H."/>
        </authorList>
    </citation>
    <scope>NUCLEOTIDE SEQUENCE</scope>
    <source>
        <strain evidence="4">CBS 532.94</strain>
    </source>
</reference>
<reference evidence="4" key="2">
    <citation type="submission" date="2023-05" db="EMBL/GenBank/DDBJ databases">
        <authorList>
            <consortium name="Lawrence Berkeley National Laboratory"/>
            <person name="Steindorff A."/>
            <person name="Hensen N."/>
            <person name="Bonometti L."/>
            <person name="Westerberg I."/>
            <person name="Brannstrom I.O."/>
            <person name="Guillou S."/>
            <person name="Cros-Aarteil S."/>
            <person name="Calhoun S."/>
            <person name="Haridas S."/>
            <person name="Kuo A."/>
            <person name="Mondo S."/>
            <person name="Pangilinan J."/>
            <person name="Riley R."/>
            <person name="Labutti K."/>
            <person name="Andreopoulos B."/>
            <person name="Lipzen A."/>
            <person name="Chen C."/>
            <person name="Yanf M."/>
            <person name="Daum C."/>
            <person name="Ng V."/>
            <person name="Clum A."/>
            <person name="Ohm R."/>
            <person name="Martin F."/>
            <person name="Silar P."/>
            <person name="Natvig D."/>
            <person name="Lalanne C."/>
            <person name="Gautier V."/>
            <person name="Ament-Velasquez S.L."/>
            <person name="Kruys A."/>
            <person name="Hutchinson M.I."/>
            <person name="Powell A.J."/>
            <person name="Barry K."/>
            <person name="Miller A.N."/>
            <person name="Grigoriev I.V."/>
            <person name="Debuchy R."/>
            <person name="Gladieux P."/>
            <person name="Thoren M.H."/>
            <person name="Johannesson H."/>
        </authorList>
    </citation>
    <scope>NUCLEOTIDE SEQUENCE</scope>
    <source>
        <strain evidence="4">CBS 532.94</strain>
    </source>
</reference>